<reference evidence="1 2" key="1">
    <citation type="submission" date="2020-09" db="EMBL/GenBank/DDBJ databases">
        <title>De no assembly of potato wild relative species, Solanum commersonii.</title>
        <authorList>
            <person name="Cho K."/>
        </authorList>
    </citation>
    <scope>NUCLEOTIDE SEQUENCE [LARGE SCALE GENOMIC DNA]</scope>
    <source>
        <strain evidence="1">LZ3.2</strain>
        <tissue evidence="1">Leaf</tissue>
    </source>
</reference>
<name>A0A9J5ZSK8_SOLCO</name>
<proteinExistence type="predicted"/>
<organism evidence="1 2">
    <name type="scientific">Solanum commersonii</name>
    <name type="common">Commerson's wild potato</name>
    <name type="synonym">Commerson's nightshade</name>
    <dbReference type="NCBI Taxonomy" id="4109"/>
    <lineage>
        <taxon>Eukaryota</taxon>
        <taxon>Viridiplantae</taxon>
        <taxon>Streptophyta</taxon>
        <taxon>Embryophyta</taxon>
        <taxon>Tracheophyta</taxon>
        <taxon>Spermatophyta</taxon>
        <taxon>Magnoliopsida</taxon>
        <taxon>eudicotyledons</taxon>
        <taxon>Gunneridae</taxon>
        <taxon>Pentapetalae</taxon>
        <taxon>asterids</taxon>
        <taxon>lamiids</taxon>
        <taxon>Solanales</taxon>
        <taxon>Solanaceae</taxon>
        <taxon>Solanoideae</taxon>
        <taxon>Solaneae</taxon>
        <taxon>Solanum</taxon>
    </lineage>
</organism>
<evidence type="ECO:0000313" key="1">
    <source>
        <dbReference type="EMBL" id="KAG5615168.1"/>
    </source>
</evidence>
<accession>A0A9J5ZSK8</accession>
<evidence type="ECO:0000313" key="2">
    <source>
        <dbReference type="Proteomes" id="UP000824120"/>
    </source>
</evidence>
<sequence>MIPYSHTKLNQFKIRNQMQRSHLKRGTQCIFSPIGMLLFSNQSSVRLTQGQKGLSKTCNGTCKGFPLFRNTMG</sequence>
<dbReference type="Proteomes" id="UP000824120">
    <property type="component" value="Chromosome 3"/>
</dbReference>
<gene>
    <name evidence="1" type="ORF">H5410_014992</name>
</gene>
<dbReference type="EMBL" id="JACXVP010000003">
    <property type="protein sequence ID" value="KAG5615168.1"/>
    <property type="molecule type" value="Genomic_DNA"/>
</dbReference>
<dbReference type="AlphaFoldDB" id="A0A9J5ZSK8"/>
<comment type="caution">
    <text evidence="1">The sequence shown here is derived from an EMBL/GenBank/DDBJ whole genome shotgun (WGS) entry which is preliminary data.</text>
</comment>
<keyword evidence="2" id="KW-1185">Reference proteome</keyword>
<protein>
    <submittedName>
        <fullName evidence="1">Uncharacterized protein</fullName>
    </submittedName>
</protein>